<feature type="transmembrane region" description="Helical" evidence="1">
    <location>
        <begin position="159"/>
        <end position="178"/>
    </location>
</feature>
<evidence type="ECO:0000259" key="2">
    <source>
        <dbReference type="SMART" id="SM00014"/>
    </source>
</evidence>
<gene>
    <name evidence="3" type="ORF">NBC122_00054</name>
</gene>
<dbReference type="RefSeq" id="WP_133438458.1">
    <property type="nucleotide sequence ID" value="NZ_CP037954.1"/>
</dbReference>
<dbReference type="Gene3D" id="1.20.144.10">
    <property type="entry name" value="Phosphatidic acid phosphatase type 2/haloperoxidase"/>
    <property type="match status" value="1"/>
</dbReference>
<dbReference type="InterPro" id="IPR000326">
    <property type="entry name" value="PAP2/HPO"/>
</dbReference>
<dbReference type="KEGG" id="csal:NBC122_00054"/>
<dbReference type="Proteomes" id="UP000294419">
    <property type="component" value="Chromosome"/>
</dbReference>
<organism evidence="3 4">
    <name type="scientific">Chryseobacterium salivictor</name>
    <dbReference type="NCBI Taxonomy" id="2547600"/>
    <lineage>
        <taxon>Bacteria</taxon>
        <taxon>Pseudomonadati</taxon>
        <taxon>Bacteroidota</taxon>
        <taxon>Flavobacteriia</taxon>
        <taxon>Flavobacteriales</taxon>
        <taxon>Weeksellaceae</taxon>
        <taxon>Chryseobacterium group</taxon>
        <taxon>Chryseobacterium</taxon>
    </lineage>
</organism>
<dbReference type="SUPFAM" id="SSF48317">
    <property type="entry name" value="Acid phosphatase/Vanadium-dependent haloperoxidase"/>
    <property type="match status" value="1"/>
</dbReference>
<dbReference type="CDD" id="cd03395">
    <property type="entry name" value="PAP2_like_4"/>
    <property type="match status" value="1"/>
</dbReference>
<dbReference type="OrthoDB" id="9789113at2"/>
<dbReference type="Pfam" id="PF01569">
    <property type="entry name" value="PAP2"/>
    <property type="match status" value="1"/>
</dbReference>
<keyword evidence="1" id="KW-0472">Membrane</keyword>
<name>A0A4V1AKN8_9FLAO</name>
<dbReference type="AlphaFoldDB" id="A0A4V1AKN8"/>
<feature type="transmembrane region" description="Helical" evidence="1">
    <location>
        <begin position="132"/>
        <end position="153"/>
    </location>
</feature>
<proteinExistence type="predicted"/>
<dbReference type="SMART" id="SM00014">
    <property type="entry name" value="acidPPc"/>
    <property type="match status" value="1"/>
</dbReference>
<keyword evidence="1" id="KW-1133">Transmembrane helix</keyword>
<dbReference type="PANTHER" id="PTHR14969">
    <property type="entry name" value="SPHINGOSINE-1-PHOSPHATE PHOSPHOHYDROLASE"/>
    <property type="match status" value="1"/>
</dbReference>
<evidence type="ECO:0000313" key="3">
    <source>
        <dbReference type="EMBL" id="QBO56914.1"/>
    </source>
</evidence>
<feature type="domain" description="Phosphatidic acid phosphatase type 2/haloperoxidase" evidence="2">
    <location>
        <begin position="60"/>
        <end position="174"/>
    </location>
</feature>
<keyword evidence="1" id="KW-0812">Transmembrane</keyword>
<evidence type="ECO:0000256" key="1">
    <source>
        <dbReference type="SAM" id="Phobius"/>
    </source>
</evidence>
<protein>
    <recommendedName>
        <fullName evidence="2">Phosphatidic acid phosphatase type 2/haloperoxidase domain-containing protein</fullName>
    </recommendedName>
</protein>
<feature type="transmembrane region" description="Helical" evidence="1">
    <location>
        <begin position="55"/>
        <end position="77"/>
    </location>
</feature>
<feature type="transmembrane region" description="Helical" evidence="1">
    <location>
        <begin position="26"/>
        <end position="48"/>
    </location>
</feature>
<dbReference type="GO" id="GO:0042392">
    <property type="term" value="F:sphingosine-1-phosphate phosphatase activity"/>
    <property type="evidence" value="ECO:0007669"/>
    <property type="project" value="TreeGrafter"/>
</dbReference>
<dbReference type="PANTHER" id="PTHR14969:SF13">
    <property type="entry name" value="AT30094P"/>
    <property type="match status" value="1"/>
</dbReference>
<sequence length="195" mass="22332">MQEIIQKDQSIFLFLNNMGSESFDQLWLMISATWIWIPLYVIFLYLLFKNFKLRNIVFILIFIALGVTVSDQLAGIFKTGIGRLRPCHDPALTGIMRSVQCGGQYGFYSSHAANTFFIATFMTLLLNKKYRFFPYILFSWAIIVSYSRIYLGVHFPLDVLMGALMGFFTGGFFATLALKVIHKQNRSNSTTSVLE</sequence>
<keyword evidence="4" id="KW-1185">Reference proteome</keyword>
<reference evidence="3 4" key="1">
    <citation type="submission" date="2019-03" db="EMBL/GenBank/DDBJ databases">
        <authorList>
            <person name="Kim H."/>
            <person name="Yu S.-M."/>
        </authorList>
    </citation>
    <scope>NUCLEOTIDE SEQUENCE [LARGE SCALE GENOMIC DNA]</scope>
    <source>
        <strain evidence="3 4">NBC122</strain>
    </source>
</reference>
<accession>A0A4V1AKN8</accession>
<evidence type="ECO:0000313" key="4">
    <source>
        <dbReference type="Proteomes" id="UP000294419"/>
    </source>
</evidence>
<feature type="transmembrane region" description="Helical" evidence="1">
    <location>
        <begin position="105"/>
        <end position="125"/>
    </location>
</feature>
<dbReference type="InterPro" id="IPR036938">
    <property type="entry name" value="PAP2/HPO_sf"/>
</dbReference>
<dbReference type="EMBL" id="CP037954">
    <property type="protein sequence ID" value="QBO56914.1"/>
    <property type="molecule type" value="Genomic_DNA"/>
</dbReference>